<dbReference type="AlphaFoldDB" id="A0A212CGH6"/>
<evidence type="ECO:0000313" key="2">
    <source>
        <dbReference type="EMBL" id="OWK05146.1"/>
    </source>
</evidence>
<reference evidence="2 3" key="1">
    <citation type="journal article" date="2018" name="Mol. Genet. Genomics">
        <title>The red deer Cervus elaphus genome CerEla1.0: sequencing, annotating, genes, and chromosomes.</title>
        <authorList>
            <person name="Bana N.A."/>
            <person name="Nyiri A."/>
            <person name="Nagy J."/>
            <person name="Frank K."/>
            <person name="Nagy T."/>
            <person name="Steger V."/>
            <person name="Schiller M."/>
            <person name="Lakatos P."/>
            <person name="Sugar L."/>
            <person name="Horn P."/>
            <person name="Barta E."/>
            <person name="Orosz L."/>
        </authorList>
    </citation>
    <scope>NUCLEOTIDE SEQUENCE [LARGE SCALE GENOMIC DNA]</scope>
    <source>
        <strain evidence="2">Hungarian</strain>
    </source>
</reference>
<dbReference type="Proteomes" id="UP000242450">
    <property type="component" value="Chromosome 20"/>
</dbReference>
<name>A0A212CGH6_CEREH</name>
<protein>
    <submittedName>
        <fullName evidence="2">Uncharacterized protein</fullName>
    </submittedName>
</protein>
<evidence type="ECO:0000313" key="3">
    <source>
        <dbReference type="Proteomes" id="UP000242450"/>
    </source>
</evidence>
<feature type="region of interest" description="Disordered" evidence="1">
    <location>
        <begin position="58"/>
        <end position="93"/>
    </location>
</feature>
<dbReference type="EMBL" id="MKHE01000020">
    <property type="protein sequence ID" value="OWK05146.1"/>
    <property type="molecule type" value="Genomic_DNA"/>
</dbReference>
<feature type="non-terminal residue" evidence="2">
    <location>
        <position position="93"/>
    </location>
</feature>
<organism evidence="2 3">
    <name type="scientific">Cervus elaphus hippelaphus</name>
    <name type="common">European red deer</name>
    <dbReference type="NCBI Taxonomy" id="46360"/>
    <lineage>
        <taxon>Eukaryota</taxon>
        <taxon>Metazoa</taxon>
        <taxon>Chordata</taxon>
        <taxon>Craniata</taxon>
        <taxon>Vertebrata</taxon>
        <taxon>Euteleostomi</taxon>
        <taxon>Mammalia</taxon>
        <taxon>Eutheria</taxon>
        <taxon>Laurasiatheria</taxon>
        <taxon>Artiodactyla</taxon>
        <taxon>Ruminantia</taxon>
        <taxon>Pecora</taxon>
        <taxon>Cervidae</taxon>
        <taxon>Cervinae</taxon>
        <taxon>Cervus</taxon>
    </lineage>
</organism>
<evidence type="ECO:0000256" key="1">
    <source>
        <dbReference type="SAM" id="MobiDB-lite"/>
    </source>
</evidence>
<dbReference type="OrthoDB" id="10062839at2759"/>
<comment type="caution">
    <text evidence="2">The sequence shown here is derived from an EMBL/GenBank/DDBJ whole genome shotgun (WGS) entry which is preliminary data.</text>
</comment>
<sequence>MGNLVEVPGVSPLRQSHPFLNSWLDCNEEQAKDPKLPLQHCFMATVTAELAHTGVGLPQSWVGNKLPNKSIRNPLPQGSQRGRKQGGLTHRQK</sequence>
<accession>A0A212CGH6</accession>
<gene>
    <name evidence="2" type="ORF">Celaphus_00002537</name>
</gene>
<proteinExistence type="predicted"/>
<keyword evidence="3" id="KW-1185">Reference proteome</keyword>